<evidence type="ECO:0000313" key="3">
    <source>
        <dbReference type="EMBL" id="PTU19872.1"/>
    </source>
</evidence>
<evidence type="ECO:0000256" key="1">
    <source>
        <dbReference type="SAM" id="MobiDB-lite"/>
    </source>
</evidence>
<keyword evidence="2" id="KW-0732">Signal</keyword>
<evidence type="ECO:0008006" key="5">
    <source>
        <dbReference type="Google" id="ProtNLM"/>
    </source>
</evidence>
<dbReference type="AlphaFoldDB" id="A0A2T5LUA9"/>
<evidence type="ECO:0000256" key="2">
    <source>
        <dbReference type="SAM" id="SignalP"/>
    </source>
</evidence>
<dbReference type="EMBL" id="MSFN02000005">
    <property type="protein sequence ID" value="PTU19872.1"/>
    <property type="molecule type" value="Genomic_DNA"/>
</dbReference>
<dbReference type="GeneID" id="63817700"/>
<dbReference type="RefSeq" id="XP_040751264.1">
    <property type="nucleotide sequence ID" value="XM_040900816.1"/>
</dbReference>
<dbReference type="OrthoDB" id="5426294at2759"/>
<dbReference type="Proteomes" id="UP000244073">
    <property type="component" value="Unassembled WGS sequence"/>
</dbReference>
<accession>A0A2T5LUA9</accession>
<feature type="chain" id="PRO_5015530391" description="Ig-like domain-containing protein" evidence="2">
    <location>
        <begin position="17"/>
        <end position="337"/>
    </location>
</feature>
<dbReference type="VEuPathDB" id="FungiDB:P175DRAFT_0558076"/>
<feature type="compositionally biased region" description="Low complexity" evidence="1">
    <location>
        <begin position="144"/>
        <end position="153"/>
    </location>
</feature>
<comment type="caution">
    <text evidence="3">The sequence shown here is derived from an EMBL/GenBank/DDBJ whole genome shotgun (WGS) entry which is preliminary data.</text>
</comment>
<reference evidence="3 4" key="1">
    <citation type="journal article" date="2018" name="Proc. Natl. Acad. Sci. U.S.A.">
        <title>Linking secondary metabolites to gene clusters through genome sequencing of six diverse Aspergillus species.</title>
        <authorList>
            <person name="Kaerboelling I."/>
            <person name="Vesth T.C."/>
            <person name="Frisvad J.C."/>
            <person name="Nybo J.L."/>
            <person name="Theobald S."/>
            <person name="Kuo A."/>
            <person name="Bowyer P."/>
            <person name="Matsuda Y."/>
            <person name="Mondo S."/>
            <person name="Lyhne E.K."/>
            <person name="Kogle M.E."/>
            <person name="Clum A."/>
            <person name="Lipzen A."/>
            <person name="Salamov A."/>
            <person name="Ngan C.Y."/>
            <person name="Daum C."/>
            <person name="Chiniquy J."/>
            <person name="Barry K."/>
            <person name="LaButti K."/>
            <person name="Haridas S."/>
            <person name="Simmons B.A."/>
            <person name="Magnuson J.K."/>
            <person name="Mortensen U.H."/>
            <person name="Larsen T.O."/>
            <person name="Grigoriev I.V."/>
            <person name="Baker S.E."/>
            <person name="Andersen M.R."/>
        </authorList>
    </citation>
    <scope>NUCLEOTIDE SEQUENCE [LARGE SCALE GENOMIC DNA]</scope>
    <source>
        <strain evidence="3 4">IBT 24754</strain>
    </source>
</reference>
<name>A0A2T5LUA9_9EURO</name>
<feature type="region of interest" description="Disordered" evidence="1">
    <location>
        <begin position="264"/>
        <end position="309"/>
    </location>
</feature>
<evidence type="ECO:0000313" key="4">
    <source>
        <dbReference type="Proteomes" id="UP000244073"/>
    </source>
</evidence>
<proteinExistence type="predicted"/>
<sequence length="337" mass="35051">MCFLLTLTLLIPSILGQIQYDTETNSLLCSSPAGHYCISGSLQGSTIISCVSASTAEIRSCNIELSNILPPGYEKTAVCYESSPAAGDAVCAFNGTGHTFTHSSQIPVPETILCASALPGTKAPTAHGLPLHPEPETTQPKEAQQQQQQQQQQGKAHPGDAVAAIGDVPLFHPEIDLAEPGPLPLPPPATRVTVGIVPQGASSTAAFSDADLVGKSVVCSDPWTVRTRLTGNTRSVGSTTTMEPVLVVPPAGESGSWIRQPSQITTTTMRSPSRTAAVESSPSVRTTPGKSPEIGSGGTAPLQSTTSSGGVRSLVTKAGLYCCIICWVGIYVYHYLV</sequence>
<gene>
    <name evidence="3" type="ORF">P175DRAFT_0558076</name>
</gene>
<feature type="compositionally biased region" description="Polar residues" evidence="1">
    <location>
        <begin position="264"/>
        <end position="289"/>
    </location>
</feature>
<protein>
    <recommendedName>
        <fullName evidence="5">Ig-like domain-containing protein</fullName>
    </recommendedName>
</protein>
<organism evidence="3 4">
    <name type="scientific">Aspergillus ochraceoroseus IBT 24754</name>
    <dbReference type="NCBI Taxonomy" id="1392256"/>
    <lineage>
        <taxon>Eukaryota</taxon>
        <taxon>Fungi</taxon>
        <taxon>Dikarya</taxon>
        <taxon>Ascomycota</taxon>
        <taxon>Pezizomycotina</taxon>
        <taxon>Eurotiomycetes</taxon>
        <taxon>Eurotiomycetidae</taxon>
        <taxon>Eurotiales</taxon>
        <taxon>Aspergillaceae</taxon>
        <taxon>Aspergillus</taxon>
        <taxon>Aspergillus subgen. Nidulantes</taxon>
    </lineage>
</organism>
<feature type="signal peptide" evidence="2">
    <location>
        <begin position="1"/>
        <end position="16"/>
    </location>
</feature>
<feature type="region of interest" description="Disordered" evidence="1">
    <location>
        <begin position="124"/>
        <end position="159"/>
    </location>
</feature>